<dbReference type="Pfam" id="PF07715">
    <property type="entry name" value="Plug"/>
    <property type="match status" value="1"/>
</dbReference>
<dbReference type="NCBIfam" id="TIGR04056">
    <property type="entry name" value="OMP_RagA_SusC"/>
    <property type="match status" value="1"/>
</dbReference>
<comment type="similarity">
    <text evidence="7">Belongs to the TonB-dependent receptor family.</text>
</comment>
<keyword evidence="4 7" id="KW-0812">Transmembrane</keyword>
<dbReference type="PROSITE" id="PS52016">
    <property type="entry name" value="TONB_DEPENDENT_REC_3"/>
    <property type="match status" value="1"/>
</dbReference>
<dbReference type="Proteomes" id="UP000248079">
    <property type="component" value="Unassembled WGS sequence"/>
</dbReference>
<proteinExistence type="inferred from homology"/>
<dbReference type="GO" id="GO:0009279">
    <property type="term" value="C:cell outer membrane"/>
    <property type="evidence" value="ECO:0007669"/>
    <property type="project" value="UniProtKB-SubCell"/>
</dbReference>
<evidence type="ECO:0000256" key="5">
    <source>
        <dbReference type="ARBA" id="ARBA00023136"/>
    </source>
</evidence>
<dbReference type="InterPro" id="IPR023997">
    <property type="entry name" value="TonB-dep_OMP_SusC/RagA_CS"/>
</dbReference>
<dbReference type="OrthoDB" id="9768177at2"/>
<dbReference type="SUPFAM" id="SSF56935">
    <property type="entry name" value="Porins"/>
    <property type="match status" value="1"/>
</dbReference>
<dbReference type="InterPro" id="IPR023996">
    <property type="entry name" value="TonB-dep_OMP_SusC/RagA"/>
</dbReference>
<name>A0A2V3ZZK7_9BACT</name>
<reference evidence="9 10" key="1">
    <citation type="submission" date="2018-05" db="EMBL/GenBank/DDBJ databases">
        <title>Marinifilum breve JC075T sp. nov., a marine bacterium isolated from Yongle Blue Hole in the South China Sea.</title>
        <authorList>
            <person name="Fu T."/>
        </authorList>
    </citation>
    <scope>NUCLEOTIDE SEQUENCE [LARGE SCALE GENOMIC DNA]</scope>
    <source>
        <strain evidence="9 10">JC075</strain>
    </source>
</reference>
<evidence type="ECO:0000256" key="2">
    <source>
        <dbReference type="ARBA" id="ARBA00022448"/>
    </source>
</evidence>
<evidence type="ECO:0000256" key="3">
    <source>
        <dbReference type="ARBA" id="ARBA00022452"/>
    </source>
</evidence>
<evidence type="ECO:0000256" key="7">
    <source>
        <dbReference type="PROSITE-ProRule" id="PRU01360"/>
    </source>
</evidence>
<gene>
    <name evidence="9" type="ORF">DF185_10020</name>
</gene>
<keyword evidence="6 7" id="KW-0998">Cell outer membrane</keyword>
<dbReference type="InterPro" id="IPR036942">
    <property type="entry name" value="Beta-barrel_TonB_sf"/>
</dbReference>
<feature type="domain" description="TonB-dependent receptor plug" evidence="8">
    <location>
        <begin position="223"/>
        <end position="330"/>
    </location>
</feature>
<dbReference type="Gene3D" id="2.170.130.10">
    <property type="entry name" value="TonB-dependent receptor, plug domain"/>
    <property type="match status" value="1"/>
</dbReference>
<dbReference type="Gene3D" id="2.60.40.1120">
    <property type="entry name" value="Carboxypeptidase-like, regulatory domain"/>
    <property type="match status" value="1"/>
</dbReference>
<evidence type="ECO:0000256" key="4">
    <source>
        <dbReference type="ARBA" id="ARBA00022692"/>
    </source>
</evidence>
<dbReference type="NCBIfam" id="TIGR04057">
    <property type="entry name" value="SusC_RagA_signa"/>
    <property type="match status" value="1"/>
</dbReference>
<accession>A0A2V3ZZK7</accession>
<keyword evidence="2 7" id="KW-0813">Transport</keyword>
<evidence type="ECO:0000259" key="8">
    <source>
        <dbReference type="Pfam" id="PF07715"/>
    </source>
</evidence>
<dbReference type="InterPro" id="IPR039426">
    <property type="entry name" value="TonB-dep_rcpt-like"/>
</dbReference>
<organism evidence="9 10">
    <name type="scientific">Marinifilum breve</name>
    <dbReference type="NCBI Taxonomy" id="2184082"/>
    <lineage>
        <taxon>Bacteria</taxon>
        <taxon>Pseudomonadati</taxon>
        <taxon>Bacteroidota</taxon>
        <taxon>Bacteroidia</taxon>
        <taxon>Marinilabiliales</taxon>
        <taxon>Marinifilaceae</taxon>
    </lineage>
</organism>
<evidence type="ECO:0000313" key="9">
    <source>
        <dbReference type="EMBL" id="PXY00987.1"/>
    </source>
</evidence>
<keyword evidence="3 7" id="KW-1134">Transmembrane beta strand</keyword>
<evidence type="ECO:0000313" key="10">
    <source>
        <dbReference type="Proteomes" id="UP000248079"/>
    </source>
</evidence>
<dbReference type="InterPro" id="IPR008969">
    <property type="entry name" value="CarboxyPept-like_regulatory"/>
</dbReference>
<keyword evidence="5 7" id="KW-0472">Membrane</keyword>
<sequence>MKKNLMWRCMSPSIRKTLLVMKLSFILILVGSLQLSASVLLGQQVSVQAKTSLVDVLEDLNNQTGTYFMYNVNEIDDEIEVQLDMQDASLEEVLNEICKQAPVNYEIVEDFVIITKKDPVPVIKEEQEKKELKGKVTDKDGIPLPGVSVVIKGSSTGVATDIDGNYTLEVEDENAVLIFSFVGMLPQERNYTGQLVLNVELFQDTEGLEEVVVIGYGTITRERSTGATTKVDPVILKNTQNVSYADALIGIVPGMYVEESFSNPDSSPDIILRGIGSISGEVSPLVVVDGVQMPNGFNSSAINSSDIEEISVLKDAASTAIYGSRGSNGVIIINTKRGKKNSKPQVSFNASFGTKRPDKSFRDDIMNASEKLSYEESLGLYPTDDAAAQALLAERRASGNDVDWSNLMLDNEMNQKYDLSIAGGNEKMNYYTSLSYNKVDNIYGSNYERYTASLKFDFEIAKNLTLGLSGTYGNVNNKDRRVTGSPVSNAFLLNPWEEVYDENGDPLRNLSYATNSYGVAYNPLFIRDNTDIKSIRRNVTGNARLTYKPLDWLTLNGNIGGNYNHSKGHNYEKIIIEGGQLTVTNGDNNNVTGTLTASIDKEFDQHSVNVVMGTEFIENEIYSYYGHAKEFLSDAVQIINSAKNIDTQKESKSESGGVSYFTRLNYSYANTYNFTASIRRDGSSRFGDKHKWGNFWALGGSWNIHKNIDKEKSALSTLKLRGSIGTSGNDRIGDFASVSLYDFRESYDGSDVATLNRGDNPELTWEKNKNRNIGLDVGLWRNKLYVTLDFYIRDTYDLINDVQIPLQSGFQNLTSNIGDFRNKGYEISIRSTNFSTKNFMWSTNFNFSYNKSEIRELIEDDRIIELGTVAYKKGNPIASLYLAEWAGVNPETGYNMYVNPDATGADDLLIEYQTNVRTPNESDITASRRVTNKTGNPKYFGGFTNTFRYKNFDASVLISFAGGHYVVNSANHQLRNDVWMNQHKDVNNAWKQAGDQSQLAVRALNYWQPLTRRVDSDYQNSTQFLQDADYVKLKNLTIGYTLDNSLSSKVGIDKLRFYVQAQNLFTITDVDYIDPEYATMGGVGLSSTVLRGYSFGISANF</sequence>
<dbReference type="Gene3D" id="2.40.170.20">
    <property type="entry name" value="TonB-dependent receptor, beta-barrel domain"/>
    <property type="match status" value="1"/>
</dbReference>
<keyword evidence="10" id="KW-1185">Reference proteome</keyword>
<comment type="caution">
    <text evidence="9">The sequence shown here is derived from an EMBL/GenBank/DDBJ whole genome shotgun (WGS) entry which is preliminary data.</text>
</comment>
<protein>
    <submittedName>
        <fullName evidence="9">SusC/RagA family TonB-linked outer membrane protein</fullName>
    </submittedName>
</protein>
<dbReference type="AlphaFoldDB" id="A0A2V3ZZK7"/>
<evidence type="ECO:0000256" key="6">
    <source>
        <dbReference type="ARBA" id="ARBA00023237"/>
    </source>
</evidence>
<dbReference type="InterPro" id="IPR012910">
    <property type="entry name" value="Plug_dom"/>
</dbReference>
<comment type="subcellular location">
    <subcellularLocation>
        <location evidence="1 7">Cell outer membrane</location>
        <topology evidence="1 7">Multi-pass membrane protein</topology>
    </subcellularLocation>
</comment>
<dbReference type="EMBL" id="QFLI01000004">
    <property type="protein sequence ID" value="PXY00987.1"/>
    <property type="molecule type" value="Genomic_DNA"/>
</dbReference>
<dbReference type="Pfam" id="PF13715">
    <property type="entry name" value="CarbopepD_reg_2"/>
    <property type="match status" value="1"/>
</dbReference>
<dbReference type="InterPro" id="IPR037066">
    <property type="entry name" value="Plug_dom_sf"/>
</dbReference>
<dbReference type="SUPFAM" id="SSF49464">
    <property type="entry name" value="Carboxypeptidase regulatory domain-like"/>
    <property type="match status" value="1"/>
</dbReference>
<evidence type="ECO:0000256" key="1">
    <source>
        <dbReference type="ARBA" id="ARBA00004571"/>
    </source>
</evidence>